<comment type="caution">
    <text evidence="14">The sequence shown here is derived from an EMBL/GenBank/DDBJ whole genome shotgun (WGS) entry which is preliminary data.</text>
</comment>
<dbReference type="Pfam" id="PF13329">
    <property type="entry name" value="ATG2_CAD"/>
    <property type="match status" value="1"/>
</dbReference>
<accession>A0ABP0JN18</accession>
<evidence type="ECO:0000313" key="15">
    <source>
        <dbReference type="Proteomes" id="UP001642464"/>
    </source>
</evidence>
<feature type="compositionally biased region" description="Basic and acidic residues" evidence="13">
    <location>
        <begin position="1"/>
        <end position="27"/>
    </location>
</feature>
<feature type="coiled-coil region" evidence="12">
    <location>
        <begin position="238"/>
        <end position="286"/>
    </location>
</feature>
<name>A0ABP0JN18_9DINO</name>
<evidence type="ECO:0000256" key="13">
    <source>
        <dbReference type="SAM" id="MobiDB-lite"/>
    </source>
</evidence>
<dbReference type="Proteomes" id="UP001642464">
    <property type="component" value="Unassembled WGS sequence"/>
</dbReference>
<evidence type="ECO:0000256" key="11">
    <source>
        <dbReference type="ARBA" id="ARBA00024615"/>
    </source>
</evidence>
<dbReference type="EMBL" id="CAXAMM010007925">
    <property type="protein sequence ID" value="CAK9015836.1"/>
    <property type="molecule type" value="Genomic_DNA"/>
</dbReference>
<sequence length="1229" mass="134589">MRDLHGLAETEAAKADRHAKLQKWTRERSKKSKGKSKDSQIEVTPPGLYRHSCDLCGAEVDLAVNLAGQGLTFKCAIMGRACSGPKSAPVMAPAVPVTPVASAPGAEAGHWATPPSVAKADPGAWSNALDDALNSSLGGSTPGPLPTPELIRASSAASASSSCRVDEYIRAQEQQQSPRSPVTACATHEEEGSYKMELLELPQAIDEELDEDEVPAASSPEASEAVAVCLFDPEVVSEQRLQELCDEEATARQQVEQQFRHELQELQELQDRRGGARAEEAEVEAETKVRYQDGSSVLVFDMGAEITEDYFVRGELGNRKFEAPRWAPPALVVLRLRVEEFSLSVYQGADFRFQATSEVDQESIATDRQSRSHVTVRKPGHGFPAELPRWAAEGQSMGNRIGFGLRSKDVVPQTQTPKTSKQEAWAATIFPTKPKTVQHHVPLVHGKNVFCEVDFQWLVEASTLRMRLVLCVRDFDDEKRPRPSEAVGEAQWGPDGKFKPTYEKDLRGRVKLQKGLQLPQPEKILVLMRAQTALEFFRVGFKSMEKADGGFLFKVDELVHGARNDATPPASGARGALSTARGSNSLTDAWVAHGSWLGDGTEVAPEYNVELQLLPLQLTVDQDTVEFLEDFWQLSSMMAKESKRLVFLDPIYGPGGNGATAAEASSPDPADGDPTAQPLPVVPLFFQQAQRVTVGSLLVSVDYKAKRLDVEALRRGELWQLVNLLPLLEGLQVHFRSVTARLAQLGLGPVKNARGYEKVLAQAVVQGWSADLNRTQLLRSLSGRPGTGVTPIRSIANIGGGFAEMAREHGEAERDCGDPETWVLEPLKQYRAGGEDAEQVSRTMLRGLISFLRHMTIESIDLTERVFLGAQAPCCRAGRSGICQYLPPAQFGRGCTTGLVRKHMANVARSGLAEELSPPQRWAKGQYLKGAAEFLQPGGAKEGLQEAGSNLTRGLRNAGPFLVRPLLEIQRGAPKKQVRCGRAWDGLTQIDAAACNEWVLRSVVSGIPMCVLRPAIGVTSAAVPAIRGAVEDQTATALILGTALPHRRTRLVQRELHGAALKLMKCEGVAQDELPDKQLKNRRYKMQSQKKLPTLSAGCLEELEKFHRWVFDLTTPRQDGREEKYSWRVGIVRTDEETDEFYEIEDDECKECFEPLVDVKGYVAIVASLFLRLVYAVGAGPELGPKFLPPESVAEGGGGPSSVWLLLAGTTFKAQLSFRRRRALKEVVD</sequence>
<dbReference type="PANTHER" id="PTHR13190:SF1">
    <property type="entry name" value="AUTOPHAGY-RELATED 2, ISOFORM A"/>
    <property type="match status" value="1"/>
</dbReference>
<dbReference type="PANTHER" id="PTHR13190">
    <property type="entry name" value="AUTOPHAGY-RELATED 2, ISOFORM A"/>
    <property type="match status" value="1"/>
</dbReference>
<comment type="catalytic activity">
    <reaction evidence="10">
        <text>a 1,2-diacyl-sn-glycero-3-phospho-L-serine(in) = a 1,2-diacyl-sn-glycero-3-phospho-L-serine(out)</text>
        <dbReference type="Rhea" id="RHEA:38663"/>
        <dbReference type="ChEBI" id="CHEBI:57262"/>
    </reaction>
</comment>
<feature type="region of interest" description="Disordered" evidence="13">
    <location>
        <begin position="1"/>
        <end position="44"/>
    </location>
</feature>
<protein>
    <recommendedName>
        <fullName evidence="4">Autophagy-related protein 2</fullName>
    </recommendedName>
</protein>
<keyword evidence="7" id="KW-0072">Autophagy</keyword>
<proteinExistence type="inferred from homology"/>
<keyword evidence="9" id="KW-0472">Membrane</keyword>
<evidence type="ECO:0000256" key="4">
    <source>
        <dbReference type="ARBA" id="ARBA00018070"/>
    </source>
</evidence>
<keyword evidence="15" id="KW-1185">Reference proteome</keyword>
<evidence type="ECO:0000256" key="10">
    <source>
        <dbReference type="ARBA" id="ARBA00024479"/>
    </source>
</evidence>
<evidence type="ECO:0000256" key="6">
    <source>
        <dbReference type="ARBA" id="ARBA00022824"/>
    </source>
</evidence>
<evidence type="ECO:0000256" key="12">
    <source>
        <dbReference type="SAM" id="Coils"/>
    </source>
</evidence>
<dbReference type="InterPro" id="IPR026849">
    <property type="entry name" value="ATG2"/>
</dbReference>
<evidence type="ECO:0000313" key="14">
    <source>
        <dbReference type="EMBL" id="CAK9015836.1"/>
    </source>
</evidence>
<evidence type="ECO:0000256" key="1">
    <source>
        <dbReference type="ARBA" id="ARBA00004406"/>
    </source>
</evidence>
<evidence type="ECO:0000256" key="7">
    <source>
        <dbReference type="ARBA" id="ARBA00023006"/>
    </source>
</evidence>
<evidence type="ECO:0000256" key="3">
    <source>
        <dbReference type="ARBA" id="ARBA00009714"/>
    </source>
</evidence>
<evidence type="ECO:0000256" key="5">
    <source>
        <dbReference type="ARBA" id="ARBA00022448"/>
    </source>
</evidence>
<comment type="similarity">
    <text evidence="3">Belongs to the ATG2 family.</text>
</comment>
<gene>
    <name evidence="14" type="ORF">SCF082_LOCUS12925</name>
</gene>
<keyword evidence="5" id="KW-0813">Transport</keyword>
<reference evidence="14 15" key="1">
    <citation type="submission" date="2024-02" db="EMBL/GenBank/DDBJ databases">
        <authorList>
            <person name="Chen Y."/>
            <person name="Shah S."/>
            <person name="Dougan E. K."/>
            <person name="Thang M."/>
            <person name="Chan C."/>
        </authorList>
    </citation>
    <scope>NUCLEOTIDE SEQUENCE [LARGE SCALE GENOMIC DNA]</scope>
</reference>
<organism evidence="14 15">
    <name type="scientific">Durusdinium trenchii</name>
    <dbReference type="NCBI Taxonomy" id="1381693"/>
    <lineage>
        <taxon>Eukaryota</taxon>
        <taxon>Sar</taxon>
        <taxon>Alveolata</taxon>
        <taxon>Dinophyceae</taxon>
        <taxon>Suessiales</taxon>
        <taxon>Symbiodiniaceae</taxon>
        <taxon>Durusdinium</taxon>
    </lineage>
</organism>
<keyword evidence="8" id="KW-0445">Lipid transport</keyword>
<keyword evidence="6" id="KW-0256">Endoplasmic reticulum</keyword>
<keyword evidence="12" id="KW-0175">Coiled coil</keyword>
<comment type="catalytic activity">
    <reaction evidence="11">
        <text>a 1,2-diacyl-sn-glycero-3-phosphoethanolamine(in) = a 1,2-diacyl-sn-glycero-3-phosphoethanolamine(out)</text>
        <dbReference type="Rhea" id="RHEA:38895"/>
        <dbReference type="ChEBI" id="CHEBI:64612"/>
    </reaction>
</comment>
<evidence type="ECO:0000256" key="8">
    <source>
        <dbReference type="ARBA" id="ARBA00023055"/>
    </source>
</evidence>
<evidence type="ECO:0000256" key="9">
    <source>
        <dbReference type="ARBA" id="ARBA00023136"/>
    </source>
</evidence>
<evidence type="ECO:0000256" key="2">
    <source>
        <dbReference type="ARBA" id="ARBA00004623"/>
    </source>
</evidence>
<comment type="subcellular location">
    <subcellularLocation>
        <location evidence="1">Endoplasmic reticulum membrane</location>
        <topology evidence="1">Peripheral membrane protein</topology>
    </subcellularLocation>
    <subcellularLocation>
        <location evidence="2">Preautophagosomal structure membrane</location>
        <topology evidence="2">Peripheral membrane protein</topology>
    </subcellularLocation>
</comment>